<name>A0ACC2KJR7_PERAE</name>
<dbReference type="Proteomes" id="UP001234297">
    <property type="component" value="Chromosome 9"/>
</dbReference>
<dbReference type="EMBL" id="CM056817">
    <property type="protein sequence ID" value="KAJ8621250.1"/>
    <property type="molecule type" value="Genomic_DNA"/>
</dbReference>
<protein>
    <submittedName>
        <fullName evidence="1">Uncharacterized protein</fullName>
    </submittedName>
</protein>
<organism evidence="1 2">
    <name type="scientific">Persea americana</name>
    <name type="common">Avocado</name>
    <dbReference type="NCBI Taxonomy" id="3435"/>
    <lineage>
        <taxon>Eukaryota</taxon>
        <taxon>Viridiplantae</taxon>
        <taxon>Streptophyta</taxon>
        <taxon>Embryophyta</taxon>
        <taxon>Tracheophyta</taxon>
        <taxon>Spermatophyta</taxon>
        <taxon>Magnoliopsida</taxon>
        <taxon>Magnoliidae</taxon>
        <taxon>Laurales</taxon>
        <taxon>Lauraceae</taxon>
        <taxon>Persea</taxon>
    </lineage>
</organism>
<evidence type="ECO:0000313" key="2">
    <source>
        <dbReference type="Proteomes" id="UP001234297"/>
    </source>
</evidence>
<evidence type="ECO:0000313" key="1">
    <source>
        <dbReference type="EMBL" id="KAJ8621250.1"/>
    </source>
</evidence>
<proteinExistence type="predicted"/>
<reference evidence="1 2" key="1">
    <citation type="journal article" date="2022" name="Hortic Res">
        <title>A haplotype resolved chromosomal level avocado genome allows analysis of novel avocado genes.</title>
        <authorList>
            <person name="Nath O."/>
            <person name="Fletcher S.J."/>
            <person name="Hayward A."/>
            <person name="Shaw L.M."/>
            <person name="Masouleh A.K."/>
            <person name="Furtado A."/>
            <person name="Henry R.J."/>
            <person name="Mitter N."/>
        </authorList>
    </citation>
    <scope>NUCLEOTIDE SEQUENCE [LARGE SCALE GENOMIC DNA]</scope>
    <source>
        <strain evidence="2">cv. Hass</strain>
    </source>
</reference>
<gene>
    <name evidence="1" type="ORF">MRB53_029779</name>
</gene>
<sequence length="372" mass="40798">MAHLDEILDGVSNSGKRISTAARNNKKLSLVILSSFLLAAIVIATVSGVAASRKNSDDNSHSASHAILRSSCSSTRYPDLCFSSIAAVPGIASSLASLKDVIKASLNLTITAVEGTYFTIEKLLRRRGLTRREKTALHDCLEDVDQTLEELHKTEEDLKKYPRKKSLSQHASDLKILLSAAMTNQDSCEDGFSHDDADKNVRKELMKSLTHVYHMCSNALAMIRNMTDTDMMIAGYTTERRLEEHVHKDGFPEWLSVGDRRLLQASTATPNVVVAADGSGNYKTVSEAVAAAPIKSSKRYVIRIKAGVYRENVEVPKKKINLMFVGDGRKNTIITGHKNVKDGSTTFNSATVGIDNCSFAFEKASFFLLCSY</sequence>
<comment type="caution">
    <text evidence="1">The sequence shown here is derived from an EMBL/GenBank/DDBJ whole genome shotgun (WGS) entry which is preliminary data.</text>
</comment>
<accession>A0ACC2KJR7</accession>
<keyword evidence="2" id="KW-1185">Reference proteome</keyword>